<feature type="domain" description="Protein kinase" evidence="1">
    <location>
        <begin position="1"/>
        <end position="167"/>
    </location>
</feature>
<evidence type="ECO:0000313" key="2">
    <source>
        <dbReference type="EMBL" id="GJT25751.1"/>
    </source>
</evidence>
<sequence>LVVWISDLGKCCGLCTPSAWDLLLTLLEDSRSSFLAFMTQEFNAKLLDFRLAKAGPTGDRTHVSTQVKGTHGYASREYIATGRLTAKSGVYSFGVVLLELLTGTIVLRRCTRTAKKDLFCICHLALLSTLKADLGLHQLHSDYSKAAYQTKLHSNVNGVLFTFFLSK</sequence>
<dbReference type="Proteomes" id="UP001151760">
    <property type="component" value="Unassembled WGS sequence"/>
</dbReference>
<dbReference type="InterPro" id="IPR011009">
    <property type="entry name" value="Kinase-like_dom_sf"/>
</dbReference>
<dbReference type="InterPro" id="IPR000719">
    <property type="entry name" value="Prot_kinase_dom"/>
</dbReference>
<organism evidence="2 3">
    <name type="scientific">Tanacetum coccineum</name>
    <dbReference type="NCBI Taxonomy" id="301880"/>
    <lineage>
        <taxon>Eukaryota</taxon>
        <taxon>Viridiplantae</taxon>
        <taxon>Streptophyta</taxon>
        <taxon>Embryophyta</taxon>
        <taxon>Tracheophyta</taxon>
        <taxon>Spermatophyta</taxon>
        <taxon>Magnoliopsida</taxon>
        <taxon>eudicotyledons</taxon>
        <taxon>Gunneridae</taxon>
        <taxon>Pentapetalae</taxon>
        <taxon>asterids</taxon>
        <taxon>campanulids</taxon>
        <taxon>Asterales</taxon>
        <taxon>Asteraceae</taxon>
        <taxon>Asteroideae</taxon>
        <taxon>Anthemideae</taxon>
        <taxon>Anthemidinae</taxon>
        <taxon>Tanacetum</taxon>
    </lineage>
</organism>
<keyword evidence="3" id="KW-1185">Reference proteome</keyword>
<evidence type="ECO:0000259" key="1">
    <source>
        <dbReference type="PROSITE" id="PS50011"/>
    </source>
</evidence>
<reference evidence="2" key="2">
    <citation type="submission" date="2022-01" db="EMBL/GenBank/DDBJ databases">
        <authorList>
            <person name="Yamashiro T."/>
            <person name="Shiraishi A."/>
            <person name="Satake H."/>
            <person name="Nakayama K."/>
        </authorList>
    </citation>
    <scope>NUCLEOTIDE SEQUENCE</scope>
</reference>
<reference evidence="2" key="1">
    <citation type="journal article" date="2022" name="Int. J. Mol. Sci.">
        <title>Draft Genome of Tanacetum Coccineum: Genomic Comparison of Closely Related Tanacetum-Family Plants.</title>
        <authorList>
            <person name="Yamashiro T."/>
            <person name="Shiraishi A."/>
            <person name="Nakayama K."/>
            <person name="Satake H."/>
        </authorList>
    </citation>
    <scope>NUCLEOTIDE SEQUENCE</scope>
</reference>
<protein>
    <submittedName>
        <fullName evidence="2">Probable serine/threonine-protein kinase PBL3 isoform X2</fullName>
    </submittedName>
</protein>
<evidence type="ECO:0000313" key="3">
    <source>
        <dbReference type="Proteomes" id="UP001151760"/>
    </source>
</evidence>
<dbReference type="PROSITE" id="PS50011">
    <property type="entry name" value="PROTEIN_KINASE_DOM"/>
    <property type="match status" value="1"/>
</dbReference>
<dbReference type="GO" id="GO:0016301">
    <property type="term" value="F:kinase activity"/>
    <property type="evidence" value="ECO:0007669"/>
    <property type="project" value="UniProtKB-KW"/>
</dbReference>
<dbReference type="Pfam" id="PF00069">
    <property type="entry name" value="Pkinase"/>
    <property type="match status" value="1"/>
</dbReference>
<dbReference type="PANTHER" id="PTHR45621">
    <property type="entry name" value="OS01G0588500 PROTEIN-RELATED"/>
    <property type="match status" value="1"/>
</dbReference>
<gene>
    <name evidence="2" type="ORF">Tco_0895688</name>
</gene>
<keyword evidence="2" id="KW-0808">Transferase</keyword>
<dbReference type="InterPro" id="IPR050823">
    <property type="entry name" value="Plant_Ser_Thr_Prot_Kinase"/>
</dbReference>
<dbReference type="Gene3D" id="1.10.510.10">
    <property type="entry name" value="Transferase(Phosphotransferase) domain 1"/>
    <property type="match status" value="1"/>
</dbReference>
<dbReference type="SUPFAM" id="SSF56112">
    <property type="entry name" value="Protein kinase-like (PK-like)"/>
    <property type="match status" value="1"/>
</dbReference>
<feature type="non-terminal residue" evidence="2">
    <location>
        <position position="1"/>
    </location>
</feature>
<keyword evidence="2" id="KW-0418">Kinase</keyword>
<name>A0ABQ5CFA3_9ASTR</name>
<proteinExistence type="predicted"/>
<comment type="caution">
    <text evidence="2">The sequence shown here is derived from an EMBL/GenBank/DDBJ whole genome shotgun (WGS) entry which is preliminary data.</text>
</comment>
<dbReference type="EMBL" id="BQNB010014237">
    <property type="protein sequence ID" value="GJT25751.1"/>
    <property type="molecule type" value="Genomic_DNA"/>
</dbReference>
<accession>A0ABQ5CFA3</accession>